<feature type="domain" description="HTH araC/xylS-type" evidence="5">
    <location>
        <begin position="192"/>
        <end position="290"/>
    </location>
</feature>
<dbReference type="InterPro" id="IPR018060">
    <property type="entry name" value="HTH_AraC"/>
</dbReference>
<dbReference type="InterPro" id="IPR020449">
    <property type="entry name" value="Tscrpt_reg_AraC-type_HTH"/>
</dbReference>
<dbReference type="OrthoDB" id="9803764at2"/>
<keyword evidence="4" id="KW-0804">Transcription</keyword>
<keyword evidence="1" id="KW-0805">Transcription regulation</keyword>
<dbReference type="RefSeq" id="WP_135442271.1">
    <property type="nucleotide sequence ID" value="NZ_SRLE01000006.1"/>
</dbReference>
<dbReference type="Gene3D" id="1.10.10.60">
    <property type="entry name" value="Homeodomain-like"/>
    <property type="match status" value="2"/>
</dbReference>
<dbReference type="PANTHER" id="PTHR46796">
    <property type="entry name" value="HTH-TYPE TRANSCRIPTIONAL ACTIVATOR RHAS-RELATED"/>
    <property type="match status" value="1"/>
</dbReference>
<evidence type="ECO:0000313" key="7">
    <source>
        <dbReference type="Proteomes" id="UP000298050"/>
    </source>
</evidence>
<evidence type="ECO:0000256" key="3">
    <source>
        <dbReference type="ARBA" id="ARBA00023159"/>
    </source>
</evidence>
<sequence length="293" mass="32787">MSTPSNWPLPTAGIRFLTPAFMVEKLARHPLTKDCYPTAMGFYPQAEGHQMQRERHDDNLLMYCTAGRARMTAGDWQGDIAPGKVVLLPQGLAHDYRADPADPWSVFWVHFQGASTRVFLQYLGYRDGNPLASAGVSPRLIGAFQSLMEVRRTGYSSRAFINASNQLRHLLTQISLEISAQQGSTQGGLPLEQVQAYMLENIDGSVSLDELAAVANMSKYHFSTRYRQLTGYSPIKHFLHMKMEQACQLLDASELGVGEIARELGYEDPLYFSRLFSKTIGSSPRGYRASQRK</sequence>
<evidence type="ECO:0000256" key="4">
    <source>
        <dbReference type="ARBA" id="ARBA00023163"/>
    </source>
</evidence>
<dbReference type="GO" id="GO:0003700">
    <property type="term" value="F:DNA-binding transcription factor activity"/>
    <property type="evidence" value="ECO:0007669"/>
    <property type="project" value="InterPro"/>
</dbReference>
<dbReference type="InterPro" id="IPR003313">
    <property type="entry name" value="AraC-bd"/>
</dbReference>
<dbReference type="Proteomes" id="UP000298050">
    <property type="component" value="Unassembled WGS sequence"/>
</dbReference>
<dbReference type="InterPro" id="IPR018062">
    <property type="entry name" value="HTH_AraC-typ_CS"/>
</dbReference>
<keyword evidence="3" id="KW-0010">Activator</keyword>
<dbReference type="PANTHER" id="PTHR46796:SF7">
    <property type="entry name" value="ARAC FAMILY TRANSCRIPTIONAL REGULATOR"/>
    <property type="match status" value="1"/>
</dbReference>
<dbReference type="SMART" id="SM00342">
    <property type="entry name" value="HTH_ARAC"/>
    <property type="match status" value="1"/>
</dbReference>
<organism evidence="6 7">
    <name type="scientific">Mangrovimicrobium sediminis</name>
    <dbReference type="NCBI Taxonomy" id="2562682"/>
    <lineage>
        <taxon>Bacteria</taxon>
        <taxon>Pseudomonadati</taxon>
        <taxon>Pseudomonadota</taxon>
        <taxon>Gammaproteobacteria</taxon>
        <taxon>Cellvibrionales</taxon>
        <taxon>Halieaceae</taxon>
        <taxon>Mangrovimicrobium</taxon>
    </lineage>
</organism>
<evidence type="ECO:0000313" key="6">
    <source>
        <dbReference type="EMBL" id="TGD73912.1"/>
    </source>
</evidence>
<dbReference type="EMBL" id="SRLE01000006">
    <property type="protein sequence ID" value="TGD73912.1"/>
    <property type="molecule type" value="Genomic_DNA"/>
</dbReference>
<dbReference type="Pfam" id="PF12833">
    <property type="entry name" value="HTH_18"/>
    <property type="match status" value="1"/>
</dbReference>
<dbReference type="PRINTS" id="PR00032">
    <property type="entry name" value="HTHARAC"/>
</dbReference>
<dbReference type="InterPro" id="IPR050204">
    <property type="entry name" value="AraC_XylS_family_regulators"/>
</dbReference>
<comment type="caution">
    <text evidence="6">The sequence shown here is derived from an EMBL/GenBank/DDBJ whole genome shotgun (WGS) entry which is preliminary data.</text>
</comment>
<protein>
    <submittedName>
        <fullName evidence="6">AraC family transcriptional regulator</fullName>
    </submittedName>
</protein>
<dbReference type="Pfam" id="PF02311">
    <property type="entry name" value="AraC_binding"/>
    <property type="match status" value="1"/>
</dbReference>
<gene>
    <name evidence="6" type="ORF">E4634_07155</name>
</gene>
<keyword evidence="7" id="KW-1185">Reference proteome</keyword>
<dbReference type="GO" id="GO:0043565">
    <property type="term" value="F:sequence-specific DNA binding"/>
    <property type="evidence" value="ECO:0007669"/>
    <property type="project" value="InterPro"/>
</dbReference>
<evidence type="ECO:0000259" key="5">
    <source>
        <dbReference type="PROSITE" id="PS01124"/>
    </source>
</evidence>
<reference evidence="6 7" key="1">
    <citation type="submission" date="2019-04" db="EMBL/GenBank/DDBJ databases">
        <title>Taxonomy of novel Haliea sp. from mangrove soil of West Coast of India.</title>
        <authorList>
            <person name="Verma A."/>
            <person name="Kumar P."/>
            <person name="Krishnamurthi S."/>
        </authorList>
    </citation>
    <scope>NUCLEOTIDE SEQUENCE [LARGE SCALE GENOMIC DNA]</scope>
    <source>
        <strain evidence="6 7">SAOS-164</strain>
    </source>
</reference>
<accession>A0A4Z0M2S8</accession>
<dbReference type="PROSITE" id="PS00041">
    <property type="entry name" value="HTH_ARAC_FAMILY_1"/>
    <property type="match status" value="1"/>
</dbReference>
<dbReference type="CDD" id="cd06986">
    <property type="entry name" value="cupin_MmsR-like_N"/>
    <property type="match status" value="1"/>
</dbReference>
<dbReference type="InterPro" id="IPR009057">
    <property type="entry name" value="Homeodomain-like_sf"/>
</dbReference>
<name>A0A4Z0M2S8_9GAMM</name>
<dbReference type="InterPro" id="IPR037923">
    <property type="entry name" value="HTH-like"/>
</dbReference>
<evidence type="ECO:0000256" key="1">
    <source>
        <dbReference type="ARBA" id="ARBA00023015"/>
    </source>
</evidence>
<dbReference type="PROSITE" id="PS01124">
    <property type="entry name" value="HTH_ARAC_FAMILY_2"/>
    <property type="match status" value="1"/>
</dbReference>
<dbReference type="SUPFAM" id="SSF51215">
    <property type="entry name" value="Regulatory protein AraC"/>
    <property type="match status" value="1"/>
</dbReference>
<proteinExistence type="predicted"/>
<evidence type="ECO:0000256" key="2">
    <source>
        <dbReference type="ARBA" id="ARBA00023125"/>
    </source>
</evidence>
<dbReference type="Gene3D" id="2.60.120.280">
    <property type="entry name" value="Regulatory protein AraC"/>
    <property type="match status" value="1"/>
</dbReference>
<dbReference type="SUPFAM" id="SSF46689">
    <property type="entry name" value="Homeodomain-like"/>
    <property type="match status" value="2"/>
</dbReference>
<dbReference type="AlphaFoldDB" id="A0A4Z0M2S8"/>
<keyword evidence="2" id="KW-0238">DNA-binding</keyword>